<feature type="non-terminal residue" evidence="2">
    <location>
        <position position="1"/>
    </location>
</feature>
<dbReference type="Proteomes" id="UP000815325">
    <property type="component" value="Unassembled WGS sequence"/>
</dbReference>
<comment type="caution">
    <text evidence="2">The sequence shown here is derived from an EMBL/GenBank/DDBJ whole genome shotgun (WGS) entry which is preliminary data.</text>
</comment>
<feature type="compositionally biased region" description="Basic and acidic residues" evidence="1">
    <location>
        <begin position="46"/>
        <end position="62"/>
    </location>
</feature>
<reference evidence="2" key="1">
    <citation type="submission" date="2017-08" db="EMBL/GenBank/DDBJ databases">
        <authorList>
            <person name="Polle J.E."/>
            <person name="Barry K."/>
            <person name="Cushman J."/>
            <person name="Schmutz J."/>
            <person name="Tran D."/>
            <person name="Hathwaick L.T."/>
            <person name="Yim W.C."/>
            <person name="Jenkins J."/>
            <person name="Mckie-Krisberg Z.M."/>
            <person name="Prochnik S."/>
            <person name="Lindquist E."/>
            <person name="Dockter R.B."/>
            <person name="Adam C."/>
            <person name="Molina H."/>
            <person name="Bunkerborg J."/>
            <person name="Jin E."/>
            <person name="Buchheim M."/>
            <person name="Magnuson J."/>
        </authorList>
    </citation>
    <scope>NUCLEOTIDE SEQUENCE</scope>
    <source>
        <strain evidence="2">CCAP 19/18</strain>
    </source>
</reference>
<organism evidence="2 3">
    <name type="scientific">Dunaliella salina</name>
    <name type="common">Green alga</name>
    <name type="synonym">Protococcus salinus</name>
    <dbReference type="NCBI Taxonomy" id="3046"/>
    <lineage>
        <taxon>Eukaryota</taxon>
        <taxon>Viridiplantae</taxon>
        <taxon>Chlorophyta</taxon>
        <taxon>core chlorophytes</taxon>
        <taxon>Chlorophyceae</taxon>
        <taxon>CS clade</taxon>
        <taxon>Chlamydomonadales</taxon>
        <taxon>Dunaliellaceae</taxon>
        <taxon>Dunaliella</taxon>
    </lineage>
</organism>
<evidence type="ECO:0000313" key="2">
    <source>
        <dbReference type="EMBL" id="KAF5841920.1"/>
    </source>
</evidence>
<protein>
    <submittedName>
        <fullName evidence="2">Uncharacterized protein</fullName>
    </submittedName>
</protein>
<keyword evidence="3" id="KW-1185">Reference proteome</keyword>
<gene>
    <name evidence="2" type="ORF">DUNSADRAFT_10357</name>
</gene>
<feature type="region of interest" description="Disordered" evidence="1">
    <location>
        <begin position="1"/>
        <end position="91"/>
    </location>
</feature>
<proteinExistence type="predicted"/>
<dbReference type="EMBL" id="MU069473">
    <property type="protein sequence ID" value="KAF5841920.1"/>
    <property type="molecule type" value="Genomic_DNA"/>
</dbReference>
<sequence>KINSVLSTGGRDMLLTSKPFSLPGTSRGGSHHRPGAQLLKCPATPRLHEHHDKGEKGEHEHTVPAANGGQARGSVAPVPPPAVRAEASTSSPSHVRALISHWEAVTQGEASATAVSELVNAELEQTPKEGKAQPSLRALAMAASMGDAKRQSSKSSSRASGAVNRGSNTSMSAVPEASTEGDVPASPQDSLQYSRPVTALGKRQLLNHLQVLDSLNYAYSARSAELRAKKPRAPTTPEGIRAADWVLQVLGYKMDDQALEGWETRVLEGAARAGVPLEEVLGPEAANRYKARVPLEEVLGPGAVDGNKVALLERMPPTPRQPSLQRPSSPPSQPVSTHFWILGMGTMIPCQPVWPFLPLRLLLIHRGSPPCPSGLRHLMHQVHFNTVPRNAFYVFRFVICMRFDSVVVAPIMFA</sequence>
<feature type="region of interest" description="Disordered" evidence="1">
    <location>
        <begin position="141"/>
        <end position="191"/>
    </location>
</feature>
<accession>A0ABQ7H4Y5</accession>
<name>A0ABQ7H4Y5_DUNSA</name>
<evidence type="ECO:0000313" key="3">
    <source>
        <dbReference type="Proteomes" id="UP000815325"/>
    </source>
</evidence>
<evidence type="ECO:0000256" key="1">
    <source>
        <dbReference type="SAM" id="MobiDB-lite"/>
    </source>
</evidence>